<sequence length="69" mass="7204">MTANVGRIDRIIRAVVGVVLLALGLGYLGAGVTTPWDWILGIVGAVLLATAVFSICPAYALFGVRTCEQ</sequence>
<evidence type="ECO:0000313" key="4">
    <source>
        <dbReference type="Proteomes" id="UP000266273"/>
    </source>
</evidence>
<dbReference type="RefSeq" id="WP_119061969.1">
    <property type="nucleotide sequence ID" value="NZ_QXDF01000002.1"/>
</dbReference>
<organism evidence="3 4">
    <name type="scientific">Dichotomicrobium thermohalophilum</name>
    <dbReference type="NCBI Taxonomy" id="933063"/>
    <lineage>
        <taxon>Bacteria</taxon>
        <taxon>Pseudomonadati</taxon>
        <taxon>Pseudomonadota</taxon>
        <taxon>Alphaproteobacteria</taxon>
        <taxon>Hyphomicrobiales</taxon>
        <taxon>Hyphomicrobiaceae</taxon>
        <taxon>Dichotomicrobium</taxon>
    </lineage>
</organism>
<reference evidence="3 4" key="1">
    <citation type="submission" date="2018-08" db="EMBL/GenBank/DDBJ databases">
        <title>Genomic Encyclopedia of Archaeal and Bacterial Type Strains, Phase II (KMG-II): from individual species to whole genera.</title>
        <authorList>
            <person name="Goeker M."/>
        </authorList>
    </citation>
    <scope>NUCLEOTIDE SEQUENCE [LARGE SCALE GENOMIC DNA]</scope>
    <source>
        <strain evidence="3 4">DSM 5002</strain>
    </source>
</reference>
<keyword evidence="4" id="KW-1185">Reference proteome</keyword>
<keyword evidence="1" id="KW-0472">Membrane</keyword>
<keyword evidence="1" id="KW-1133">Transmembrane helix</keyword>
<proteinExistence type="predicted"/>
<dbReference type="EMBL" id="QXDF01000002">
    <property type="protein sequence ID" value="RIA47597.1"/>
    <property type="molecule type" value="Genomic_DNA"/>
</dbReference>
<dbReference type="OrthoDB" id="9804804at2"/>
<feature type="transmembrane region" description="Helical" evidence="1">
    <location>
        <begin position="38"/>
        <end position="62"/>
    </location>
</feature>
<protein>
    <recommendedName>
        <fullName evidence="2">Inner membrane protein YgaP-like transmembrane domain-containing protein</fullName>
    </recommendedName>
</protein>
<comment type="caution">
    <text evidence="3">The sequence shown here is derived from an EMBL/GenBank/DDBJ whole genome shotgun (WGS) entry which is preliminary data.</text>
</comment>
<evidence type="ECO:0000256" key="1">
    <source>
        <dbReference type="SAM" id="Phobius"/>
    </source>
</evidence>
<evidence type="ECO:0000313" key="3">
    <source>
        <dbReference type="EMBL" id="RIA47597.1"/>
    </source>
</evidence>
<dbReference type="Pfam" id="PF11127">
    <property type="entry name" value="YgaP-like_TM"/>
    <property type="match status" value="1"/>
</dbReference>
<dbReference type="AlphaFoldDB" id="A0A397PKC1"/>
<dbReference type="InterPro" id="IPR021309">
    <property type="entry name" value="YgaP-like_TM"/>
</dbReference>
<dbReference type="Proteomes" id="UP000266273">
    <property type="component" value="Unassembled WGS sequence"/>
</dbReference>
<gene>
    <name evidence="3" type="ORF">BXY53_2154</name>
</gene>
<feature type="domain" description="Inner membrane protein YgaP-like transmembrane" evidence="2">
    <location>
        <begin position="1"/>
        <end position="68"/>
    </location>
</feature>
<evidence type="ECO:0000259" key="2">
    <source>
        <dbReference type="Pfam" id="PF11127"/>
    </source>
</evidence>
<name>A0A397PKC1_9HYPH</name>
<keyword evidence="1" id="KW-0812">Transmembrane</keyword>
<accession>A0A397PKC1</accession>
<feature type="transmembrane region" description="Helical" evidence="1">
    <location>
        <begin position="12"/>
        <end position="32"/>
    </location>
</feature>
<dbReference type="Gene3D" id="6.10.140.1340">
    <property type="match status" value="1"/>
</dbReference>